<evidence type="ECO:0000256" key="9">
    <source>
        <dbReference type="ARBA" id="ARBA00023239"/>
    </source>
</evidence>
<dbReference type="InterPro" id="IPR013785">
    <property type="entry name" value="Aldolase_TIM"/>
</dbReference>
<name>A0A3R9PB26_9CREN</name>
<feature type="binding site" evidence="10">
    <location>
        <position position="240"/>
    </location>
    <ligand>
        <name>[4Fe-4S] cluster</name>
        <dbReference type="ChEBI" id="CHEBI:49883"/>
        <label>2</label>
        <note>4Fe-4S-substrate</note>
    </ligand>
</feature>
<gene>
    <name evidence="10 12" type="primary">moaA</name>
    <name evidence="12" type="ORF">D9Q81_00645</name>
</gene>
<evidence type="ECO:0000256" key="10">
    <source>
        <dbReference type="HAMAP-Rule" id="MF_01225"/>
    </source>
</evidence>
<feature type="binding site" evidence="10">
    <location>
        <position position="28"/>
    </location>
    <ligand>
        <name>[4Fe-4S] cluster</name>
        <dbReference type="ChEBI" id="CHEBI:49883"/>
        <label>1</label>
        <note>4Fe-4S-S-AdoMet</note>
    </ligand>
</feature>
<dbReference type="UniPathway" id="UPA00344"/>
<feature type="binding site" evidence="10">
    <location>
        <position position="257"/>
    </location>
    <ligand>
        <name>[4Fe-4S] cluster</name>
        <dbReference type="ChEBI" id="CHEBI:49883"/>
        <label>2</label>
        <note>4Fe-4S-substrate</note>
    </ligand>
</feature>
<dbReference type="SFLD" id="SFLDS00029">
    <property type="entry name" value="Radical_SAM"/>
    <property type="match status" value="1"/>
</dbReference>
<dbReference type="EMBL" id="RCOR01000006">
    <property type="protein sequence ID" value="RSN70550.1"/>
    <property type="molecule type" value="Genomic_DNA"/>
</dbReference>
<dbReference type="SMART" id="SM00729">
    <property type="entry name" value="Elp3"/>
    <property type="match status" value="1"/>
</dbReference>
<evidence type="ECO:0000256" key="4">
    <source>
        <dbReference type="ARBA" id="ARBA00022741"/>
    </source>
</evidence>
<dbReference type="InterPro" id="IPR006638">
    <property type="entry name" value="Elp3/MiaA/NifB-like_rSAM"/>
</dbReference>
<evidence type="ECO:0000313" key="12">
    <source>
        <dbReference type="EMBL" id="RSN70550.1"/>
    </source>
</evidence>
<dbReference type="InterPro" id="IPR007197">
    <property type="entry name" value="rSAM"/>
</dbReference>
<keyword evidence="9 10" id="KW-0456">Lyase</keyword>
<keyword evidence="1 10" id="KW-0004">4Fe-4S</keyword>
<comment type="pathway">
    <text evidence="10">Cofactor biosynthesis; molybdopterin biosynthesis.</text>
</comment>
<keyword evidence="5 10" id="KW-0408">Iron</keyword>
<dbReference type="InterPro" id="IPR010505">
    <property type="entry name" value="MoaA_twitch"/>
</dbReference>
<dbReference type="GO" id="GO:0061798">
    <property type="term" value="F:GTP 3',8'-cyclase activity"/>
    <property type="evidence" value="ECO:0007669"/>
    <property type="project" value="UniProtKB-UniRule"/>
</dbReference>
<keyword evidence="6 10" id="KW-0411">Iron-sulfur</keyword>
<dbReference type="SFLD" id="SFLDG01383">
    <property type="entry name" value="cyclic_pyranopterin_phosphate"/>
    <property type="match status" value="1"/>
</dbReference>
<dbReference type="AlphaFoldDB" id="A0A3R9PB26"/>
<feature type="binding site" evidence="10">
    <location>
        <position position="25"/>
    </location>
    <ligand>
        <name>[4Fe-4S] cluster</name>
        <dbReference type="ChEBI" id="CHEBI:49883"/>
        <label>1</label>
        <note>4Fe-4S-S-AdoMet</note>
    </ligand>
</feature>
<evidence type="ECO:0000256" key="7">
    <source>
        <dbReference type="ARBA" id="ARBA00023134"/>
    </source>
</evidence>
<comment type="function">
    <text evidence="10">Catalyzes the cyclization of GTP to (8S)-3',8-cyclo-7,8-dihydroguanosine 5'-triphosphate.</text>
</comment>
<keyword evidence="7 10" id="KW-0342">GTP-binding</keyword>
<evidence type="ECO:0000313" key="13">
    <source>
        <dbReference type="Proteomes" id="UP000278149"/>
    </source>
</evidence>
<dbReference type="GO" id="GO:0005525">
    <property type="term" value="F:GTP binding"/>
    <property type="evidence" value="ECO:0007669"/>
    <property type="project" value="UniProtKB-UniRule"/>
</dbReference>
<feature type="binding site" evidence="10">
    <location>
        <position position="243"/>
    </location>
    <ligand>
        <name>[4Fe-4S] cluster</name>
        <dbReference type="ChEBI" id="CHEBI:49883"/>
        <label>2</label>
        <note>4Fe-4S-substrate</note>
    </ligand>
</feature>
<evidence type="ECO:0000256" key="3">
    <source>
        <dbReference type="ARBA" id="ARBA00022723"/>
    </source>
</evidence>
<dbReference type="RefSeq" id="WP_125740470.1">
    <property type="nucleotide sequence ID" value="NZ_RCOR01000006.1"/>
</dbReference>
<proteinExistence type="inferred from homology"/>
<dbReference type="NCBIfam" id="NF001199">
    <property type="entry name" value="PRK00164.2-1"/>
    <property type="match status" value="1"/>
</dbReference>
<evidence type="ECO:0000256" key="5">
    <source>
        <dbReference type="ARBA" id="ARBA00023004"/>
    </source>
</evidence>
<organism evidence="12 13">
    <name type="scientific">Candidatus Korarchaeum cryptofilum</name>
    <dbReference type="NCBI Taxonomy" id="498846"/>
    <lineage>
        <taxon>Archaea</taxon>
        <taxon>Thermoproteota</taxon>
        <taxon>Candidatus Korarchaeia</taxon>
        <taxon>Candidatus Korarchaeales</taxon>
        <taxon>Candidatus Korarchaeaceae</taxon>
        <taxon>Candidatus Korarchaeum</taxon>
    </lineage>
</organism>
<dbReference type="PANTHER" id="PTHR22960:SF0">
    <property type="entry name" value="MOLYBDENUM COFACTOR BIOSYNTHESIS PROTEIN 1"/>
    <property type="match status" value="1"/>
</dbReference>
<dbReference type="CDD" id="cd21117">
    <property type="entry name" value="Twitch_MoaA"/>
    <property type="match status" value="1"/>
</dbReference>
<dbReference type="PANTHER" id="PTHR22960">
    <property type="entry name" value="MOLYBDOPTERIN COFACTOR SYNTHESIS PROTEIN A"/>
    <property type="match status" value="1"/>
</dbReference>
<feature type="binding site" evidence="10">
    <location>
        <position position="65"/>
    </location>
    <ligand>
        <name>S-adenosyl-L-methionine</name>
        <dbReference type="ChEBI" id="CHEBI:59789"/>
    </ligand>
</feature>
<comment type="catalytic activity">
    <reaction evidence="10">
        <text>GTP + AH2 + S-adenosyl-L-methionine = (8S)-3',8-cyclo-7,8-dihydroguanosine 5'-triphosphate + 5'-deoxyadenosine + L-methionine + A + H(+)</text>
        <dbReference type="Rhea" id="RHEA:49576"/>
        <dbReference type="ChEBI" id="CHEBI:13193"/>
        <dbReference type="ChEBI" id="CHEBI:15378"/>
        <dbReference type="ChEBI" id="CHEBI:17319"/>
        <dbReference type="ChEBI" id="CHEBI:17499"/>
        <dbReference type="ChEBI" id="CHEBI:37565"/>
        <dbReference type="ChEBI" id="CHEBI:57844"/>
        <dbReference type="ChEBI" id="CHEBI:59789"/>
        <dbReference type="ChEBI" id="CHEBI:131766"/>
        <dbReference type="EC" id="4.1.99.22"/>
    </reaction>
</comment>
<comment type="caution">
    <text evidence="12">The sequence shown here is derived from an EMBL/GenBank/DDBJ whole genome shotgun (WGS) entry which is preliminary data.</text>
</comment>
<comment type="cofactor">
    <cofactor evidence="10">
        <name>[4Fe-4S] cluster</name>
        <dbReference type="ChEBI" id="CHEBI:49883"/>
    </cofactor>
    <text evidence="10">Binds 2 [4Fe-4S] clusters. Binds 1 [4Fe-4S] cluster coordinated with 3 cysteines and an exchangeable S-adenosyl-L-methionine and 1 [4Fe-4S] cluster coordinated with 3 cysteines and the GTP-derived substrate.</text>
</comment>
<feature type="binding site" evidence="10">
    <location>
        <position position="152"/>
    </location>
    <ligand>
        <name>GTP</name>
        <dbReference type="ChEBI" id="CHEBI:37565"/>
    </ligand>
</feature>
<evidence type="ECO:0000256" key="8">
    <source>
        <dbReference type="ARBA" id="ARBA00023150"/>
    </source>
</evidence>
<feature type="binding site" evidence="10">
    <location>
        <position position="115"/>
    </location>
    <ligand>
        <name>S-adenosyl-L-methionine</name>
        <dbReference type="ChEBI" id="CHEBI:59789"/>
    </ligand>
</feature>
<dbReference type="Pfam" id="PF04055">
    <property type="entry name" value="Radical_SAM"/>
    <property type="match status" value="1"/>
</dbReference>
<dbReference type="GO" id="GO:0061799">
    <property type="term" value="F:cyclic pyranopterin monophosphate synthase activity"/>
    <property type="evidence" value="ECO:0007669"/>
    <property type="project" value="TreeGrafter"/>
</dbReference>
<sequence>MLIDRWGRPVTDLRISVTNSCNYNCFFCHREGHYVRGEEMRPEEIGRLMRVLSKHGVKRVKLTGGEPLMRRDLEEIVSELKSSGAEEVSLVTNGYFLVERARGLREAGLDRINISLHSLKRDVYERITGVDGLERVLKGIDEALLWGLKPIKLNFTALKGINEGELWDIVNFGRRKGLKVQLIELLDPNSEYYFPLEDFERELDGVALRKEVRDFQNRPIFELDGVTVEIVKGSGNPLLCMGCTRLRVTAEGFFKTCISREDSLIDFISVMRNGGSDEEIFEAFKKSVRLREPLHKLPGSSPKYDDVLEV</sequence>
<evidence type="ECO:0000256" key="6">
    <source>
        <dbReference type="ARBA" id="ARBA00023014"/>
    </source>
</evidence>
<dbReference type="SFLD" id="SFLDG01386">
    <property type="entry name" value="main_SPASM_domain-containing"/>
    <property type="match status" value="1"/>
</dbReference>
<feature type="binding site" evidence="10">
    <location>
        <position position="61"/>
    </location>
    <ligand>
        <name>GTP</name>
        <dbReference type="ChEBI" id="CHEBI:37565"/>
    </ligand>
</feature>
<dbReference type="Gene3D" id="3.20.20.70">
    <property type="entry name" value="Aldolase class I"/>
    <property type="match status" value="1"/>
</dbReference>
<dbReference type="Proteomes" id="UP000278149">
    <property type="component" value="Unassembled WGS sequence"/>
</dbReference>
<protein>
    <recommendedName>
        <fullName evidence="10">Probable GTP 3',8-cyclase</fullName>
        <ecNumber evidence="10">4.1.99.22</ecNumber>
    </recommendedName>
    <alternativeName>
        <fullName evidence="10">Molybdenum cofactor biosynthesis protein A</fullName>
    </alternativeName>
</protein>
<feature type="binding site" evidence="10">
    <location>
        <position position="21"/>
    </location>
    <ligand>
        <name>[4Fe-4S] cluster</name>
        <dbReference type="ChEBI" id="CHEBI:49883"/>
        <label>1</label>
        <note>4Fe-4S-S-AdoMet</note>
    </ligand>
</feature>
<keyword evidence="4 10" id="KW-0547">Nucleotide-binding</keyword>
<dbReference type="SFLD" id="SFLDG01067">
    <property type="entry name" value="SPASM/twitch_domain_containing"/>
    <property type="match status" value="1"/>
</dbReference>
<dbReference type="SUPFAM" id="SSF102114">
    <property type="entry name" value="Radical SAM enzymes"/>
    <property type="match status" value="1"/>
</dbReference>
<evidence type="ECO:0000256" key="1">
    <source>
        <dbReference type="ARBA" id="ARBA00022485"/>
    </source>
</evidence>
<dbReference type="InterPro" id="IPR050105">
    <property type="entry name" value="MoCo_biosynth_MoaA/MoaC"/>
</dbReference>
<dbReference type="NCBIfam" id="TIGR02668">
    <property type="entry name" value="moaA_archaeal"/>
    <property type="match status" value="1"/>
</dbReference>
<dbReference type="GO" id="GO:0051539">
    <property type="term" value="F:4 iron, 4 sulfur cluster binding"/>
    <property type="evidence" value="ECO:0007669"/>
    <property type="project" value="UniProtKB-UniRule"/>
</dbReference>
<dbReference type="Pfam" id="PF06463">
    <property type="entry name" value="Mob_synth_C"/>
    <property type="match status" value="1"/>
</dbReference>
<keyword evidence="3 10" id="KW-0479">Metal-binding</keyword>
<dbReference type="GO" id="GO:0006777">
    <property type="term" value="P:Mo-molybdopterin cofactor biosynthetic process"/>
    <property type="evidence" value="ECO:0007669"/>
    <property type="project" value="UniProtKB-UniRule"/>
</dbReference>
<comment type="similarity">
    <text evidence="10">Belongs to the radical SAM superfamily. MoaA family.</text>
</comment>
<dbReference type="GO" id="GO:1904047">
    <property type="term" value="F:S-adenosyl-L-methionine binding"/>
    <property type="evidence" value="ECO:0007669"/>
    <property type="project" value="UniProtKB-UniRule"/>
</dbReference>
<reference evidence="12 13" key="1">
    <citation type="submission" date="2018-10" db="EMBL/GenBank/DDBJ databases">
        <title>Co-occurring genomic capacity for anaerobic methane metabolism and dissimilatory sulfite reduction discovered in the Korarchaeota.</title>
        <authorList>
            <person name="Mckay L.J."/>
            <person name="Dlakic M."/>
            <person name="Fields M.W."/>
            <person name="Delmont T.O."/>
            <person name="Eren A.M."/>
            <person name="Jay Z.J."/>
            <person name="Klingelsmith K.B."/>
            <person name="Rusch D.B."/>
            <person name="Inskeep W.P."/>
        </authorList>
    </citation>
    <scope>NUCLEOTIDE SEQUENCE [LARGE SCALE GENOMIC DNA]</scope>
    <source>
        <strain evidence="12 13">WS</strain>
    </source>
</reference>
<dbReference type="HAMAP" id="MF_01225_A">
    <property type="entry name" value="MoaA_A"/>
    <property type="match status" value="1"/>
</dbReference>
<dbReference type="PROSITE" id="PS51918">
    <property type="entry name" value="RADICAL_SAM"/>
    <property type="match status" value="1"/>
</dbReference>
<dbReference type="CDD" id="cd01335">
    <property type="entry name" value="Radical_SAM"/>
    <property type="match status" value="1"/>
</dbReference>
<dbReference type="InterPro" id="IPR040064">
    <property type="entry name" value="MoaA-like"/>
</dbReference>
<dbReference type="InterPro" id="IPR058240">
    <property type="entry name" value="rSAM_sf"/>
</dbReference>
<accession>A0A3R9PB26</accession>
<comment type="caution">
    <text evidence="10">Lacks conserved residue(s) required for the propagation of feature annotation.</text>
</comment>
<dbReference type="InterPro" id="IPR013485">
    <property type="entry name" value="MoaA_arc"/>
</dbReference>
<dbReference type="EC" id="4.1.99.22" evidence="10"/>
<feature type="binding site" evidence="10">
    <location>
        <position position="14"/>
    </location>
    <ligand>
        <name>GTP</name>
        <dbReference type="ChEBI" id="CHEBI:37565"/>
    </ligand>
</feature>
<keyword evidence="2 10" id="KW-0949">S-adenosyl-L-methionine</keyword>
<dbReference type="GO" id="GO:0046872">
    <property type="term" value="F:metal ion binding"/>
    <property type="evidence" value="ECO:0007669"/>
    <property type="project" value="UniProtKB-KW"/>
</dbReference>
<feature type="binding site" evidence="10">
    <location>
        <begin position="245"/>
        <end position="247"/>
    </location>
    <ligand>
        <name>GTP</name>
        <dbReference type="ChEBI" id="CHEBI:37565"/>
    </ligand>
</feature>
<evidence type="ECO:0000256" key="2">
    <source>
        <dbReference type="ARBA" id="ARBA00022691"/>
    </source>
</evidence>
<feature type="domain" description="Radical SAM core" evidence="11">
    <location>
        <begin position="5"/>
        <end position="222"/>
    </location>
</feature>
<keyword evidence="8 10" id="KW-0501">Molybdenum cofactor biosynthesis</keyword>
<evidence type="ECO:0000259" key="11">
    <source>
        <dbReference type="PROSITE" id="PS51918"/>
    </source>
</evidence>